<protein>
    <submittedName>
        <fullName evidence="3">PAP2 family protein</fullName>
    </submittedName>
</protein>
<feature type="domain" description="Phosphatidic acid phosphatase type 2/haloperoxidase" evidence="2">
    <location>
        <begin position="113"/>
        <end position="214"/>
    </location>
</feature>
<dbReference type="SMART" id="SM00014">
    <property type="entry name" value="acidPPc"/>
    <property type="match status" value="1"/>
</dbReference>
<feature type="transmembrane region" description="Helical" evidence="1">
    <location>
        <begin position="171"/>
        <end position="190"/>
    </location>
</feature>
<feature type="transmembrane region" description="Helical" evidence="1">
    <location>
        <begin position="195"/>
        <end position="217"/>
    </location>
</feature>
<evidence type="ECO:0000313" key="3">
    <source>
        <dbReference type="EMBL" id="RFS19670.1"/>
    </source>
</evidence>
<dbReference type="AlphaFoldDB" id="A0A3E1Y4N3"/>
<evidence type="ECO:0000259" key="2">
    <source>
        <dbReference type="SMART" id="SM00014"/>
    </source>
</evidence>
<dbReference type="CDD" id="cd03394">
    <property type="entry name" value="PAP2_like_5"/>
    <property type="match status" value="1"/>
</dbReference>
<sequence length="251" mass="28406">MKFFMNLLLMMYCSVSIFGQNSTLSDSSNISGNNAYQFSYKKLIIPAAFIGYGVLSLTTRDLKELNNSTQYEIKEHQPVHTKLDNYTQYAPAAMVYGLNAFGIKGKHNFKDRTIILGTSMLFTSALVLPAKHLIQEERPDGSNKLSFPSGHSATAFATAQFMFREYKDDNFWLSLAGYPLAAFTGVYRIINDKHWVGDVVAGAGVGILSTEMAYWVYPRVSKWLTFKDNQHTLIMPQYQSKQLGLCYFKIF</sequence>
<dbReference type="Pfam" id="PF01569">
    <property type="entry name" value="PAP2"/>
    <property type="match status" value="1"/>
</dbReference>
<keyword evidence="1" id="KW-0812">Transmembrane</keyword>
<dbReference type="EMBL" id="QPMM01000012">
    <property type="protein sequence ID" value="RFS19670.1"/>
    <property type="molecule type" value="Genomic_DNA"/>
</dbReference>
<dbReference type="PANTHER" id="PTHR14969:SF13">
    <property type="entry name" value="AT30094P"/>
    <property type="match status" value="1"/>
</dbReference>
<keyword evidence="1" id="KW-1133">Transmembrane helix</keyword>
<accession>A0A3E1Y4N3</accession>
<dbReference type="Proteomes" id="UP000260644">
    <property type="component" value="Unassembled WGS sequence"/>
</dbReference>
<gene>
    <name evidence="3" type="ORF">DVR12_21435</name>
</gene>
<name>A0A3E1Y4N3_9BACT</name>
<reference evidence="3 4" key="1">
    <citation type="submission" date="2018-07" db="EMBL/GenBank/DDBJ databases">
        <title>Chitinophaga K2CV101002-2 sp. nov., isolated from a monsoon evergreen broad-leaved forest soil.</title>
        <authorList>
            <person name="Lv Y."/>
        </authorList>
    </citation>
    <scope>NUCLEOTIDE SEQUENCE [LARGE SCALE GENOMIC DNA]</scope>
    <source>
        <strain evidence="3 4">GDMCC 1.1288</strain>
    </source>
</reference>
<dbReference type="InterPro" id="IPR000326">
    <property type="entry name" value="PAP2/HPO"/>
</dbReference>
<dbReference type="Gene3D" id="1.20.144.10">
    <property type="entry name" value="Phosphatidic acid phosphatase type 2/haloperoxidase"/>
    <property type="match status" value="1"/>
</dbReference>
<keyword evidence="4" id="KW-1185">Reference proteome</keyword>
<organism evidence="3 4">
    <name type="scientific">Chitinophaga silvatica</name>
    <dbReference type="NCBI Taxonomy" id="2282649"/>
    <lineage>
        <taxon>Bacteria</taxon>
        <taxon>Pseudomonadati</taxon>
        <taxon>Bacteroidota</taxon>
        <taxon>Chitinophagia</taxon>
        <taxon>Chitinophagales</taxon>
        <taxon>Chitinophagaceae</taxon>
        <taxon>Chitinophaga</taxon>
    </lineage>
</organism>
<dbReference type="SUPFAM" id="SSF48317">
    <property type="entry name" value="Acid phosphatase/Vanadium-dependent haloperoxidase"/>
    <property type="match status" value="1"/>
</dbReference>
<proteinExistence type="predicted"/>
<evidence type="ECO:0000313" key="4">
    <source>
        <dbReference type="Proteomes" id="UP000260644"/>
    </source>
</evidence>
<comment type="caution">
    <text evidence="3">The sequence shown here is derived from an EMBL/GenBank/DDBJ whole genome shotgun (WGS) entry which is preliminary data.</text>
</comment>
<evidence type="ECO:0000256" key="1">
    <source>
        <dbReference type="SAM" id="Phobius"/>
    </source>
</evidence>
<dbReference type="PANTHER" id="PTHR14969">
    <property type="entry name" value="SPHINGOSINE-1-PHOSPHATE PHOSPHOHYDROLASE"/>
    <property type="match status" value="1"/>
</dbReference>
<dbReference type="InterPro" id="IPR036938">
    <property type="entry name" value="PAP2/HPO_sf"/>
</dbReference>
<dbReference type="OrthoDB" id="9773582at2"/>
<keyword evidence="1" id="KW-0472">Membrane</keyword>